<dbReference type="STRING" id="1121301.SAMN02745912_00366"/>
<gene>
    <name evidence="2" type="ORF">SAMN02745912_00366</name>
</gene>
<dbReference type="Proteomes" id="UP000184465">
    <property type="component" value="Unassembled WGS sequence"/>
</dbReference>
<dbReference type="Gene3D" id="1.20.1260.80">
    <property type="match status" value="1"/>
</dbReference>
<dbReference type="AlphaFoldDB" id="A0A1M6KEX3"/>
<accession>A0A1M6KEX3</accession>
<dbReference type="SUPFAM" id="SSF57997">
    <property type="entry name" value="Tropomyosin"/>
    <property type="match status" value="1"/>
</dbReference>
<evidence type="ECO:0000256" key="1">
    <source>
        <dbReference type="SAM" id="Coils"/>
    </source>
</evidence>
<organism evidence="2 3">
    <name type="scientific">Paramaledivibacter caminithermalis (strain DSM 15212 / CIP 107654 / DViRD3)</name>
    <name type="common">Clostridium caminithermale</name>
    <dbReference type="NCBI Taxonomy" id="1121301"/>
    <lineage>
        <taxon>Bacteria</taxon>
        <taxon>Bacillati</taxon>
        <taxon>Bacillota</taxon>
        <taxon>Clostridia</taxon>
        <taxon>Peptostreptococcales</taxon>
        <taxon>Caminicellaceae</taxon>
        <taxon>Paramaledivibacter</taxon>
    </lineage>
</organism>
<proteinExistence type="predicted"/>
<evidence type="ECO:0000313" key="2">
    <source>
        <dbReference type="EMBL" id="SHJ57525.1"/>
    </source>
</evidence>
<keyword evidence="3" id="KW-1185">Reference proteome</keyword>
<sequence length="114" mass="13388">MEQEKILTLIFNKLENIEKEQQEMKKEIFMKLDRVEARLDRVEARLDGVEARLDGVEARLDGVEARLDGVEARLDRVKEGQKSIEKFILNSEIAFEKFEQDHRFIEKLKKVAGE</sequence>
<dbReference type="OrthoDB" id="2088077at2"/>
<dbReference type="EMBL" id="FRAG01000003">
    <property type="protein sequence ID" value="SHJ57525.1"/>
    <property type="molecule type" value="Genomic_DNA"/>
</dbReference>
<reference evidence="2 3" key="1">
    <citation type="submission" date="2016-11" db="EMBL/GenBank/DDBJ databases">
        <authorList>
            <person name="Jaros S."/>
            <person name="Januszkiewicz K."/>
            <person name="Wedrychowicz H."/>
        </authorList>
    </citation>
    <scope>NUCLEOTIDE SEQUENCE [LARGE SCALE GENOMIC DNA]</scope>
    <source>
        <strain evidence="2 3">DSM 15212</strain>
    </source>
</reference>
<protein>
    <submittedName>
        <fullName evidence="2">Uncharacterized protein</fullName>
    </submittedName>
</protein>
<name>A0A1M6KEX3_PARC5</name>
<dbReference type="RefSeq" id="WP_073146681.1">
    <property type="nucleotide sequence ID" value="NZ_FRAG01000003.1"/>
</dbReference>
<keyword evidence="1" id="KW-0175">Coiled coil</keyword>
<evidence type="ECO:0000313" key="3">
    <source>
        <dbReference type="Proteomes" id="UP000184465"/>
    </source>
</evidence>
<feature type="coiled-coil region" evidence="1">
    <location>
        <begin position="7"/>
        <end position="80"/>
    </location>
</feature>